<protein>
    <submittedName>
        <fullName evidence="1">Uncharacterized protein</fullName>
    </submittedName>
</protein>
<sequence>MLQPTLHYPQAPQQLPSNLPQPHYLFIPPFLTLPPYTPTLWYPQKLPGCSVTIFLETSDLPGYVQHPSPISNQSQLPSVKIMYTVKPCRATRCLRVEGEWRQYEVINNTAINAASPLEIEIEKEEAQEAAKSERR</sequence>
<keyword evidence="2" id="KW-1185">Reference proteome</keyword>
<name>A0A1Q3EK77_LENED</name>
<dbReference type="Proteomes" id="UP000188533">
    <property type="component" value="Unassembled WGS sequence"/>
</dbReference>
<proteinExistence type="predicted"/>
<reference evidence="1 2" key="2">
    <citation type="submission" date="2017-02" db="EMBL/GenBank/DDBJ databases">
        <title>A genome survey and senescence transcriptome analysis in Lentinula edodes.</title>
        <authorList>
            <person name="Sakamoto Y."/>
            <person name="Nakade K."/>
            <person name="Sato S."/>
            <person name="Yoshida Y."/>
            <person name="Miyazaki K."/>
            <person name="Natsume S."/>
            <person name="Konno N."/>
        </authorList>
    </citation>
    <scope>NUCLEOTIDE SEQUENCE [LARGE SCALE GENOMIC DNA]</scope>
    <source>
        <strain evidence="1 2">NBRC 111202</strain>
    </source>
</reference>
<comment type="caution">
    <text evidence="1">The sequence shown here is derived from an EMBL/GenBank/DDBJ whole genome shotgun (WGS) entry which is preliminary data.</text>
</comment>
<organism evidence="1 2">
    <name type="scientific">Lentinula edodes</name>
    <name type="common">Shiitake mushroom</name>
    <name type="synonym">Lentinus edodes</name>
    <dbReference type="NCBI Taxonomy" id="5353"/>
    <lineage>
        <taxon>Eukaryota</taxon>
        <taxon>Fungi</taxon>
        <taxon>Dikarya</taxon>
        <taxon>Basidiomycota</taxon>
        <taxon>Agaricomycotina</taxon>
        <taxon>Agaricomycetes</taxon>
        <taxon>Agaricomycetidae</taxon>
        <taxon>Agaricales</taxon>
        <taxon>Marasmiineae</taxon>
        <taxon>Omphalotaceae</taxon>
        <taxon>Lentinula</taxon>
    </lineage>
</organism>
<evidence type="ECO:0000313" key="2">
    <source>
        <dbReference type="Proteomes" id="UP000188533"/>
    </source>
</evidence>
<dbReference type="AlphaFoldDB" id="A0A1Q3EK77"/>
<accession>A0A1Q3EK77</accession>
<reference evidence="1 2" key="1">
    <citation type="submission" date="2016-08" db="EMBL/GenBank/DDBJ databases">
        <authorList>
            <consortium name="Lentinula edodes genome sequencing consortium"/>
            <person name="Sakamoto Y."/>
            <person name="Nakade K."/>
            <person name="Sato S."/>
            <person name="Yoshida Y."/>
            <person name="Miyazaki K."/>
            <person name="Natsume S."/>
            <person name="Konno N."/>
        </authorList>
    </citation>
    <scope>NUCLEOTIDE SEQUENCE [LARGE SCALE GENOMIC DNA]</scope>
    <source>
        <strain evidence="1 2">NBRC 111202</strain>
    </source>
</reference>
<dbReference type="EMBL" id="BDGU01000476">
    <property type="protein sequence ID" value="GAW07610.1"/>
    <property type="molecule type" value="Genomic_DNA"/>
</dbReference>
<evidence type="ECO:0000313" key="1">
    <source>
        <dbReference type="EMBL" id="GAW07610.1"/>
    </source>
</evidence>
<gene>
    <name evidence="1" type="ORF">LENED_009615</name>
</gene>